<feature type="domain" description="RNase H type-1" evidence="1">
    <location>
        <begin position="71"/>
        <end position="219"/>
    </location>
</feature>
<dbReference type="AlphaFoldDB" id="A0A139III6"/>
<keyword evidence="3" id="KW-1185">Reference proteome</keyword>
<dbReference type="GO" id="GO:0003676">
    <property type="term" value="F:nucleic acid binding"/>
    <property type="evidence" value="ECO:0007669"/>
    <property type="project" value="InterPro"/>
</dbReference>
<evidence type="ECO:0000313" key="3">
    <source>
        <dbReference type="Proteomes" id="UP000073492"/>
    </source>
</evidence>
<accession>A0A139III6</accession>
<dbReference type="Pfam" id="PF00075">
    <property type="entry name" value="RNase_H"/>
    <property type="match status" value="1"/>
</dbReference>
<dbReference type="SUPFAM" id="SSF53098">
    <property type="entry name" value="Ribonuclease H-like"/>
    <property type="match status" value="1"/>
</dbReference>
<dbReference type="InterPro" id="IPR053151">
    <property type="entry name" value="RNase_H-like"/>
</dbReference>
<organism evidence="2 3">
    <name type="scientific">Pseudocercospora musae</name>
    <dbReference type="NCBI Taxonomy" id="113226"/>
    <lineage>
        <taxon>Eukaryota</taxon>
        <taxon>Fungi</taxon>
        <taxon>Dikarya</taxon>
        <taxon>Ascomycota</taxon>
        <taxon>Pezizomycotina</taxon>
        <taxon>Dothideomycetes</taxon>
        <taxon>Dothideomycetidae</taxon>
        <taxon>Mycosphaerellales</taxon>
        <taxon>Mycosphaerellaceae</taxon>
        <taxon>Pseudocercospora</taxon>
    </lineage>
</organism>
<comment type="caution">
    <text evidence="2">The sequence shown here is derived from an EMBL/GenBank/DDBJ whole genome shotgun (WGS) entry which is preliminary data.</text>
</comment>
<dbReference type="InterPro" id="IPR036397">
    <property type="entry name" value="RNaseH_sf"/>
</dbReference>
<dbReference type="PANTHER" id="PTHR47723">
    <property type="entry name" value="OS05G0353850 PROTEIN"/>
    <property type="match status" value="1"/>
</dbReference>
<dbReference type="InterPro" id="IPR044730">
    <property type="entry name" value="RNase_H-like_dom_plant"/>
</dbReference>
<dbReference type="GO" id="GO:0004523">
    <property type="term" value="F:RNA-DNA hybrid ribonuclease activity"/>
    <property type="evidence" value="ECO:0007669"/>
    <property type="project" value="InterPro"/>
</dbReference>
<dbReference type="PANTHER" id="PTHR47723:SF19">
    <property type="entry name" value="POLYNUCLEOTIDYL TRANSFERASE, RIBONUCLEASE H-LIKE SUPERFAMILY PROTEIN"/>
    <property type="match status" value="1"/>
</dbReference>
<evidence type="ECO:0000259" key="1">
    <source>
        <dbReference type="PROSITE" id="PS50879"/>
    </source>
</evidence>
<sequence length="239" mass="25832">MHNCLPLDNCTSPPSGSVSGAHNIVKALIVAAILTQTAKPFDRPDSTTTSRTFEMASHGTTTATNPLSAPPFGDQVVYTDGSFDDSVTTAAGCAFVFKDRATEMWYGFGASFGFQASPKTAELMAIKHALAYAKHNWIGLVTDLEIRSDSTFAIGDIQHCWNHGTRGWNHHLVTVDICDLMDELRNAASPLRVNIVAIKGHSGVRGNDLADELAVTTRRTSEMFAHTTTTLVVHDSLVR</sequence>
<reference evidence="2 3" key="1">
    <citation type="submission" date="2015-07" db="EMBL/GenBank/DDBJ databases">
        <title>Comparative genomics of the Sigatoka disease complex on banana suggests a link between parallel evolutionary changes in Pseudocercospora fijiensis and Pseudocercospora eumusae and increased virulence on the banana host.</title>
        <authorList>
            <person name="Chang T.-C."/>
            <person name="Salvucci A."/>
            <person name="Crous P.W."/>
            <person name="Stergiopoulos I."/>
        </authorList>
    </citation>
    <scope>NUCLEOTIDE SEQUENCE [LARGE SCALE GENOMIC DNA]</scope>
    <source>
        <strain evidence="2 3">CBS 116634</strain>
    </source>
</reference>
<name>A0A139III6_9PEZI</name>
<dbReference type="Proteomes" id="UP000073492">
    <property type="component" value="Unassembled WGS sequence"/>
</dbReference>
<dbReference type="STRING" id="113226.A0A139III6"/>
<dbReference type="EMBL" id="LFZO01000079">
    <property type="protein sequence ID" value="KXT14541.1"/>
    <property type="molecule type" value="Genomic_DNA"/>
</dbReference>
<dbReference type="CDD" id="cd06222">
    <property type="entry name" value="RNase_H_like"/>
    <property type="match status" value="1"/>
</dbReference>
<evidence type="ECO:0000313" key="2">
    <source>
        <dbReference type="EMBL" id="KXT14541.1"/>
    </source>
</evidence>
<protein>
    <recommendedName>
        <fullName evidence="1">RNase H type-1 domain-containing protein</fullName>
    </recommendedName>
</protein>
<proteinExistence type="predicted"/>
<dbReference type="InterPro" id="IPR002156">
    <property type="entry name" value="RNaseH_domain"/>
</dbReference>
<dbReference type="InterPro" id="IPR012337">
    <property type="entry name" value="RNaseH-like_sf"/>
</dbReference>
<gene>
    <name evidence="2" type="ORF">AC579_9125</name>
</gene>
<dbReference type="OrthoDB" id="2755380at2759"/>
<dbReference type="PROSITE" id="PS50879">
    <property type="entry name" value="RNASE_H_1"/>
    <property type="match status" value="1"/>
</dbReference>
<dbReference type="Gene3D" id="3.30.420.10">
    <property type="entry name" value="Ribonuclease H-like superfamily/Ribonuclease H"/>
    <property type="match status" value="1"/>
</dbReference>